<accession>A0ABS9YJZ8</accession>
<protein>
    <submittedName>
        <fullName evidence="1">Uncharacterized protein</fullName>
    </submittedName>
</protein>
<reference evidence="1" key="1">
    <citation type="submission" date="2022-03" db="EMBL/GenBank/DDBJ databases">
        <title>Streptomyces 7R015 and 7R016 isolated from Barleria lupulina in Thailand.</title>
        <authorList>
            <person name="Kanchanasin P."/>
            <person name="Phongsopitanun W."/>
            <person name="Tanasupawat S."/>
        </authorList>
    </citation>
    <scope>NUCLEOTIDE SEQUENCE</scope>
    <source>
        <strain evidence="1">7R015</strain>
    </source>
</reference>
<name>A0ABS9YJZ8_9ACTN</name>
<keyword evidence="2" id="KW-1185">Reference proteome</keyword>
<dbReference type="RefSeq" id="WP_242775370.1">
    <property type="nucleotide sequence ID" value="NZ_JALDAY010000015.1"/>
</dbReference>
<dbReference type="EMBL" id="JALDAY010000015">
    <property type="protein sequence ID" value="MCI3277548.1"/>
    <property type="molecule type" value="Genomic_DNA"/>
</dbReference>
<dbReference type="Proteomes" id="UP001165269">
    <property type="component" value="Unassembled WGS sequence"/>
</dbReference>
<gene>
    <name evidence="1" type="ORF">MQP27_41415</name>
</gene>
<evidence type="ECO:0000313" key="2">
    <source>
        <dbReference type="Proteomes" id="UP001165269"/>
    </source>
</evidence>
<proteinExistence type="predicted"/>
<comment type="caution">
    <text evidence="1">The sequence shown here is derived from an EMBL/GenBank/DDBJ whole genome shotgun (WGS) entry which is preliminary data.</text>
</comment>
<sequence length="87" mass="9571">MAHTFEDLVTRQRAADDAHAQVLALRDKNEQGEQQAEAYGEAWMAWRDLAAIAQAAVTEYAKNEGKPRSVVEAEVKKAVRHPEPAAG</sequence>
<organism evidence="1 2">
    <name type="scientific">Streptomyces cylindrosporus</name>
    <dbReference type="NCBI Taxonomy" id="2927583"/>
    <lineage>
        <taxon>Bacteria</taxon>
        <taxon>Bacillati</taxon>
        <taxon>Actinomycetota</taxon>
        <taxon>Actinomycetes</taxon>
        <taxon>Kitasatosporales</taxon>
        <taxon>Streptomycetaceae</taxon>
        <taxon>Streptomyces</taxon>
    </lineage>
</organism>
<evidence type="ECO:0000313" key="1">
    <source>
        <dbReference type="EMBL" id="MCI3277548.1"/>
    </source>
</evidence>